<evidence type="ECO:0000256" key="15">
    <source>
        <dbReference type="SAM" id="Coils"/>
    </source>
</evidence>
<reference evidence="19" key="1">
    <citation type="journal article" date="2023" name="IScience">
        <title>Live-bearing cockroach genome reveals convergent evolutionary mechanisms linked to viviparity in insects and beyond.</title>
        <authorList>
            <person name="Fouks B."/>
            <person name="Harrison M.C."/>
            <person name="Mikhailova A.A."/>
            <person name="Marchal E."/>
            <person name="English S."/>
            <person name="Carruthers M."/>
            <person name="Jennings E.C."/>
            <person name="Chiamaka E.L."/>
            <person name="Frigard R.A."/>
            <person name="Pippel M."/>
            <person name="Attardo G.M."/>
            <person name="Benoit J.B."/>
            <person name="Bornberg-Bauer E."/>
            <person name="Tobe S.S."/>
        </authorList>
    </citation>
    <scope>NUCLEOTIDE SEQUENCE</scope>
    <source>
        <strain evidence="19">Stay&amp;Tobe</strain>
    </source>
</reference>
<dbReference type="InterPro" id="IPR016181">
    <property type="entry name" value="Acyl_CoA_acyltransferase"/>
</dbReference>
<dbReference type="InterPro" id="IPR017380">
    <property type="entry name" value="Hist_AcTrfase_B-typ_cat-su"/>
</dbReference>
<dbReference type="SUPFAM" id="SSF55729">
    <property type="entry name" value="Acyl-CoA N-acyltransferases (Nat)"/>
    <property type="match status" value="1"/>
</dbReference>
<feature type="domain" description="Histone acetyltransferase type B catalytic subunit C-terminal" evidence="18">
    <location>
        <begin position="274"/>
        <end position="325"/>
    </location>
</feature>
<keyword evidence="5 11" id="KW-0808">Transferase</keyword>
<evidence type="ECO:0000256" key="11">
    <source>
        <dbReference type="PIRNR" id="PIRNR038084"/>
    </source>
</evidence>
<keyword evidence="15" id="KW-0175">Coiled coil</keyword>
<evidence type="ECO:0000256" key="1">
    <source>
        <dbReference type="ARBA" id="ARBA00004123"/>
    </source>
</evidence>
<proteinExistence type="inferred from homology"/>
<comment type="subcellular location">
    <subcellularLocation>
        <location evidence="1">Nucleus</location>
    </subcellularLocation>
</comment>
<keyword evidence="8" id="KW-0539">Nucleus</keyword>
<keyword evidence="20" id="KW-1185">Reference proteome</keyword>
<evidence type="ECO:0000256" key="12">
    <source>
        <dbReference type="PIRSR" id="PIRSR038084-1"/>
    </source>
</evidence>
<feature type="region of interest" description="Interaction with histone H4 N-terminus" evidence="13">
    <location>
        <begin position="213"/>
        <end position="215"/>
    </location>
</feature>
<protein>
    <recommendedName>
        <fullName evidence="4 11">Histone acetyltransferase type B catalytic subunit</fullName>
        <ecNumber evidence="3 11">2.3.1.48</ecNumber>
    </recommendedName>
</protein>
<dbReference type="FunFam" id="1.10.10.390:FF:000001">
    <property type="entry name" value="Histone acetyltransferase type B catalytic subunit"/>
    <property type="match status" value="1"/>
</dbReference>
<dbReference type="Pfam" id="PF21183">
    <property type="entry name" value="HAT1_C"/>
    <property type="match status" value="1"/>
</dbReference>
<dbReference type="InterPro" id="IPR013523">
    <property type="entry name" value="Hist_AcTrfase_HAT1_C"/>
</dbReference>
<name>A0AAD8A053_DIPPU</name>
<keyword evidence="6" id="KW-0227">DNA damage</keyword>
<dbReference type="InterPro" id="IPR019467">
    <property type="entry name" value="Hat1_N"/>
</dbReference>
<feature type="site" description="Interaction with histone H4 N-terminus" evidence="14">
    <location>
        <position position="187"/>
    </location>
</feature>
<feature type="region of interest" description="Interaction with histone H4 N-terminus" evidence="13">
    <location>
        <begin position="53"/>
        <end position="55"/>
    </location>
</feature>
<accession>A0AAD8A053</accession>
<evidence type="ECO:0000256" key="8">
    <source>
        <dbReference type="ARBA" id="ARBA00023242"/>
    </source>
</evidence>
<evidence type="ECO:0000256" key="6">
    <source>
        <dbReference type="ARBA" id="ARBA00022763"/>
    </source>
</evidence>
<evidence type="ECO:0000256" key="14">
    <source>
        <dbReference type="PIRSR" id="PIRSR038084-3"/>
    </source>
</evidence>
<dbReference type="Proteomes" id="UP001233999">
    <property type="component" value="Unassembled WGS sequence"/>
</dbReference>
<organism evidence="19 20">
    <name type="scientific">Diploptera punctata</name>
    <name type="common">Pacific beetle cockroach</name>
    <dbReference type="NCBI Taxonomy" id="6984"/>
    <lineage>
        <taxon>Eukaryota</taxon>
        <taxon>Metazoa</taxon>
        <taxon>Ecdysozoa</taxon>
        <taxon>Arthropoda</taxon>
        <taxon>Hexapoda</taxon>
        <taxon>Insecta</taxon>
        <taxon>Pterygota</taxon>
        <taxon>Neoptera</taxon>
        <taxon>Polyneoptera</taxon>
        <taxon>Dictyoptera</taxon>
        <taxon>Blattodea</taxon>
        <taxon>Blaberoidea</taxon>
        <taxon>Blaberidae</taxon>
        <taxon>Diplopterinae</taxon>
        <taxon>Diploptera</taxon>
    </lineage>
</organism>
<dbReference type="EMBL" id="JASPKZ010004928">
    <property type="protein sequence ID" value="KAJ9589576.1"/>
    <property type="molecule type" value="Genomic_DNA"/>
</dbReference>
<dbReference type="Gene3D" id="3.40.630.30">
    <property type="match status" value="1"/>
</dbReference>
<dbReference type="InterPro" id="IPR000182">
    <property type="entry name" value="GNAT_dom"/>
</dbReference>
<reference evidence="19" key="2">
    <citation type="submission" date="2023-05" db="EMBL/GenBank/DDBJ databases">
        <authorList>
            <person name="Fouks B."/>
        </authorList>
    </citation>
    <scope>NUCLEOTIDE SEQUENCE</scope>
    <source>
        <strain evidence="19">Stay&amp;Tobe</strain>
        <tissue evidence="19">Testes</tissue>
    </source>
</reference>
<feature type="domain" description="N-acetyltransferase" evidence="16">
    <location>
        <begin position="184"/>
        <end position="255"/>
    </location>
</feature>
<dbReference type="Gene3D" id="3.90.360.10">
    <property type="entry name" value="Histone acetyl transferase 1 (HAT1), N-terminal domain"/>
    <property type="match status" value="1"/>
</dbReference>
<evidence type="ECO:0000259" key="16">
    <source>
        <dbReference type="Pfam" id="PF00583"/>
    </source>
</evidence>
<evidence type="ECO:0000256" key="5">
    <source>
        <dbReference type="ARBA" id="ARBA00022679"/>
    </source>
</evidence>
<comment type="caution">
    <text evidence="19">The sequence shown here is derived from an EMBL/GenBank/DDBJ whole genome shotgun (WGS) entry which is preliminary data.</text>
</comment>
<comment type="similarity">
    <text evidence="2 11">Belongs to the HAT1 family.</text>
</comment>
<evidence type="ECO:0000256" key="9">
    <source>
        <dbReference type="ARBA" id="ARBA00023315"/>
    </source>
</evidence>
<feature type="domain" description="Histone acetyl transferase HAT1 N-terminal" evidence="17">
    <location>
        <begin position="17"/>
        <end position="175"/>
    </location>
</feature>
<dbReference type="EC" id="2.3.1.48" evidence="3 11"/>
<dbReference type="AlphaFoldDB" id="A0AAD8A053"/>
<dbReference type="GO" id="GO:0000781">
    <property type="term" value="C:chromosome, telomeric region"/>
    <property type="evidence" value="ECO:0007669"/>
    <property type="project" value="GOC"/>
</dbReference>
<evidence type="ECO:0000256" key="13">
    <source>
        <dbReference type="PIRSR" id="PIRSR038084-2"/>
    </source>
</evidence>
<dbReference type="CDD" id="cd04301">
    <property type="entry name" value="NAT_SF"/>
    <property type="match status" value="1"/>
</dbReference>
<gene>
    <name evidence="19" type="ORF">L9F63_017214</name>
</gene>
<evidence type="ECO:0000259" key="18">
    <source>
        <dbReference type="Pfam" id="PF21183"/>
    </source>
</evidence>
<dbReference type="Pfam" id="PF10394">
    <property type="entry name" value="Hat1_N"/>
    <property type="match status" value="1"/>
</dbReference>
<evidence type="ECO:0000313" key="19">
    <source>
        <dbReference type="EMBL" id="KAJ9589576.1"/>
    </source>
</evidence>
<sequence length="407" mass="48271">MASGDLNMIKNIAESFLVSSNTAIDFKLLRQAEDVGDENCVFKPVMSHQVFGESENIFGYRDLQIKLYYSAGRLTTYFGIEYSEKVDPDKLEGYQPDDIYEKISKVLQPGFFTNLTDFCNELEKDVNFVPCGELKHSFSTDNGDRNWEIYMCEVTTPNFVQYHERLQTFVLWYIDAASFIDADDDHWRFFLLYEKYVMDGSTRYAIAGYATVYEYYAYPNNIRPRISQVLVLPPFQRLGLGAELLDCLYKYYITHPKVLDITVEDPSDEFQRLRDFVDVKNCKTLPSFQANKLEQGFTEEMIAEAKEKFKVNKKQARRVYEILRLHMTDIHDCEQYRRYRLYVKNRLNVPYQKEQQDLKRLRDRLKDQDVQAALTFENIDQRLESLDREYRELEDQYQRVLQRLALL</sequence>
<evidence type="ECO:0000256" key="2">
    <source>
        <dbReference type="ARBA" id="ARBA00010543"/>
    </source>
</evidence>
<keyword evidence="9 11" id="KW-0012">Acyltransferase</keyword>
<dbReference type="GO" id="GO:0031509">
    <property type="term" value="P:subtelomeric heterochromatin formation"/>
    <property type="evidence" value="ECO:0007669"/>
    <property type="project" value="InterPro"/>
</dbReference>
<dbReference type="Gene3D" id="1.10.10.390">
    <property type="match status" value="1"/>
</dbReference>
<evidence type="ECO:0000259" key="17">
    <source>
        <dbReference type="Pfam" id="PF10394"/>
    </source>
</evidence>
<dbReference type="PANTHER" id="PTHR12046">
    <property type="entry name" value="HISTONE ACETYLTRANSFERASE TYPE B CATALYTIC SUBUNIT"/>
    <property type="match status" value="1"/>
</dbReference>
<dbReference type="GO" id="GO:0042393">
    <property type="term" value="F:histone binding"/>
    <property type="evidence" value="ECO:0007669"/>
    <property type="project" value="InterPro"/>
</dbReference>
<dbReference type="PIRSF" id="PIRSF038084">
    <property type="entry name" value="HAT-B_cat"/>
    <property type="match status" value="1"/>
</dbReference>
<comment type="catalytic activity">
    <reaction evidence="10 11">
        <text>L-lysyl-[protein] + acetyl-CoA = N(6)-acetyl-L-lysyl-[protein] + CoA + H(+)</text>
        <dbReference type="Rhea" id="RHEA:45948"/>
        <dbReference type="Rhea" id="RHEA-COMP:9752"/>
        <dbReference type="Rhea" id="RHEA-COMP:10731"/>
        <dbReference type="ChEBI" id="CHEBI:15378"/>
        <dbReference type="ChEBI" id="CHEBI:29969"/>
        <dbReference type="ChEBI" id="CHEBI:57287"/>
        <dbReference type="ChEBI" id="CHEBI:57288"/>
        <dbReference type="ChEBI" id="CHEBI:61930"/>
        <dbReference type="EC" id="2.3.1.48"/>
    </reaction>
</comment>
<evidence type="ECO:0000256" key="3">
    <source>
        <dbReference type="ARBA" id="ARBA00013184"/>
    </source>
</evidence>
<dbReference type="InterPro" id="IPR048776">
    <property type="entry name" value="HAT1_C"/>
</dbReference>
<dbReference type="Pfam" id="PF00583">
    <property type="entry name" value="Acetyltransf_1"/>
    <property type="match status" value="1"/>
</dbReference>
<feature type="active site" description="Proton donor/acceptor" evidence="12">
    <location>
        <position position="264"/>
    </location>
</feature>
<dbReference type="GO" id="GO:0005634">
    <property type="term" value="C:nucleus"/>
    <property type="evidence" value="ECO:0007669"/>
    <property type="project" value="UniProtKB-SubCell"/>
</dbReference>
<dbReference type="GO" id="GO:0006281">
    <property type="term" value="P:DNA repair"/>
    <property type="evidence" value="ECO:0007669"/>
    <property type="project" value="UniProtKB-KW"/>
</dbReference>
<dbReference type="InterPro" id="IPR037113">
    <property type="entry name" value="Hat1_N_sf"/>
</dbReference>
<feature type="coiled-coil region" evidence="15">
    <location>
        <begin position="351"/>
        <end position="403"/>
    </location>
</feature>
<evidence type="ECO:0000256" key="7">
    <source>
        <dbReference type="ARBA" id="ARBA00023204"/>
    </source>
</evidence>
<dbReference type="GO" id="GO:0004402">
    <property type="term" value="F:histone acetyltransferase activity"/>
    <property type="evidence" value="ECO:0007669"/>
    <property type="project" value="UniProtKB-UniRule"/>
</dbReference>
<evidence type="ECO:0000256" key="4">
    <source>
        <dbReference type="ARBA" id="ARBA00021268"/>
    </source>
</evidence>
<evidence type="ECO:0000313" key="20">
    <source>
        <dbReference type="Proteomes" id="UP001233999"/>
    </source>
</evidence>
<keyword evidence="7" id="KW-0234">DNA repair</keyword>
<evidence type="ECO:0000256" key="10">
    <source>
        <dbReference type="ARBA" id="ARBA00048017"/>
    </source>
</evidence>